<evidence type="ECO:0000256" key="7">
    <source>
        <dbReference type="ARBA" id="ARBA00022729"/>
    </source>
</evidence>
<accession>A0A9Q1E101</accession>
<feature type="coiled-coil region" evidence="13">
    <location>
        <begin position="107"/>
        <end position="138"/>
    </location>
</feature>
<dbReference type="SUPFAM" id="SSF58113">
    <property type="entry name" value="Apolipoprotein A-I"/>
    <property type="match status" value="1"/>
</dbReference>
<keyword evidence="8" id="KW-0677">Repeat</keyword>
<evidence type="ECO:0000256" key="2">
    <source>
        <dbReference type="ARBA" id="ARBA00008788"/>
    </source>
</evidence>
<organism evidence="15 16">
    <name type="scientific">Conger conger</name>
    <name type="common">Conger eel</name>
    <name type="synonym">Muraena conger</name>
    <dbReference type="NCBI Taxonomy" id="82655"/>
    <lineage>
        <taxon>Eukaryota</taxon>
        <taxon>Metazoa</taxon>
        <taxon>Chordata</taxon>
        <taxon>Craniata</taxon>
        <taxon>Vertebrata</taxon>
        <taxon>Euteleostomi</taxon>
        <taxon>Actinopterygii</taxon>
        <taxon>Neopterygii</taxon>
        <taxon>Teleostei</taxon>
        <taxon>Anguilliformes</taxon>
        <taxon>Congridae</taxon>
        <taxon>Conger</taxon>
    </lineage>
</organism>
<keyword evidence="9" id="KW-0445">Lipid transport</keyword>
<proteinExistence type="inferred from homology"/>
<dbReference type="GO" id="GO:0055090">
    <property type="term" value="P:acylglycerol homeostasis"/>
    <property type="evidence" value="ECO:0007669"/>
    <property type="project" value="TreeGrafter"/>
</dbReference>
<dbReference type="Gene3D" id="1.20.120.20">
    <property type="entry name" value="Apolipoprotein"/>
    <property type="match status" value="1"/>
</dbReference>
<keyword evidence="4" id="KW-0813">Transport</keyword>
<name>A0A9Q1E101_CONCO</name>
<dbReference type="GO" id="GO:0120020">
    <property type="term" value="F:cholesterol transfer activity"/>
    <property type="evidence" value="ECO:0007669"/>
    <property type="project" value="TreeGrafter"/>
</dbReference>
<dbReference type="GO" id="GO:0005543">
    <property type="term" value="F:phospholipid binding"/>
    <property type="evidence" value="ECO:0007669"/>
    <property type="project" value="TreeGrafter"/>
</dbReference>
<dbReference type="GO" id="GO:0060228">
    <property type="term" value="F:phosphatidylcholine-sterol O-acyltransferase activator activity"/>
    <property type="evidence" value="ECO:0007669"/>
    <property type="project" value="TreeGrafter"/>
</dbReference>
<dbReference type="PANTHER" id="PTHR18976:SF1">
    <property type="entry name" value="APOLIPOPROTEIN A-IV"/>
    <property type="match status" value="1"/>
</dbReference>
<keyword evidence="5" id="KW-0162">Chylomicron</keyword>
<comment type="subcellular location">
    <subcellularLocation>
        <location evidence="1">Secreted</location>
    </subcellularLocation>
</comment>
<comment type="similarity">
    <text evidence="2">Belongs to the apolipoprotein A1/A4/E family.</text>
</comment>
<keyword evidence="7 14" id="KW-0732">Signal</keyword>
<dbReference type="GO" id="GO:0034362">
    <property type="term" value="C:low-density lipoprotein particle"/>
    <property type="evidence" value="ECO:0007669"/>
    <property type="project" value="TreeGrafter"/>
</dbReference>
<dbReference type="Pfam" id="PF01442">
    <property type="entry name" value="Apolipoprotein"/>
    <property type="match status" value="1"/>
</dbReference>
<dbReference type="GO" id="GO:0033700">
    <property type="term" value="P:phospholipid efflux"/>
    <property type="evidence" value="ECO:0007669"/>
    <property type="project" value="TreeGrafter"/>
</dbReference>
<dbReference type="GO" id="GO:0033344">
    <property type="term" value="P:cholesterol efflux"/>
    <property type="evidence" value="ECO:0007669"/>
    <property type="project" value="TreeGrafter"/>
</dbReference>
<evidence type="ECO:0000256" key="5">
    <source>
        <dbReference type="ARBA" id="ARBA00022513"/>
    </source>
</evidence>
<evidence type="ECO:0000256" key="11">
    <source>
        <dbReference type="ARBA" id="ARBA00041197"/>
    </source>
</evidence>
<feature type="signal peptide" evidence="14">
    <location>
        <begin position="1"/>
        <end position="31"/>
    </location>
</feature>
<evidence type="ECO:0000313" key="15">
    <source>
        <dbReference type="EMBL" id="KAJ8287695.1"/>
    </source>
</evidence>
<gene>
    <name evidence="15" type="ORF">COCON_G00003540</name>
</gene>
<dbReference type="GO" id="GO:1903561">
    <property type="term" value="C:extracellular vesicle"/>
    <property type="evidence" value="ECO:0007669"/>
    <property type="project" value="TreeGrafter"/>
</dbReference>
<comment type="function">
    <text evidence="10">May have a role in chylomicrons and VLDL secretion and catabolism. Required for efficient activation of lipoprotein lipase by ApoC-II; potent activator of LCAT. Apoa-IV is a major component of HDL and chylomicrons.</text>
</comment>
<dbReference type="GO" id="GO:0042157">
    <property type="term" value="P:lipoprotein metabolic process"/>
    <property type="evidence" value="ECO:0007669"/>
    <property type="project" value="InterPro"/>
</dbReference>
<dbReference type="InterPro" id="IPR000074">
    <property type="entry name" value="ApoA_E"/>
</dbReference>
<keyword evidence="16" id="KW-1185">Reference proteome</keyword>
<dbReference type="OrthoDB" id="9048614at2759"/>
<dbReference type="GO" id="GO:0042627">
    <property type="term" value="C:chylomicron"/>
    <property type="evidence" value="ECO:0007669"/>
    <property type="project" value="UniProtKB-KW"/>
</dbReference>
<dbReference type="EMBL" id="JAFJMO010000001">
    <property type="protein sequence ID" value="KAJ8287695.1"/>
    <property type="molecule type" value="Genomic_DNA"/>
</dbReference>
<keyword evidence="13" id="KW-0175">Coiled coil</keyword>
<reference evidence="15" key="1">
    <citation type="journal article" date="2023" name="Science">
        <title>Genome structures resolve the early diversification of teleost fishes.</title>
        <authorList>
            <person name="Parey E."/>
            <person name="Louis A."/>
            <person name="Montfort J."/>
            <person name="Bouchez O."/>
            <person name="Roques C."/>
            <person name="Iampietro C."/>
            <person name="Lluch J."/>
            <person name="Castinel A."/>
            <person name="Donnadieu C."/>
            <person name="Desvignes T."/>
            <person name="Floi Bucao C."/>
            <person name="Jouanno E."/>
            <person name="Wen M."/>
            <person name="Mejri S."/>
            <person name="Dirks R."/>
            <person name="Jansen H."/>
            <person name="Henkel C."/>
            <person name="Chen W.J."/>
            <person name="Zahm M."/>
            <person name="Cabau C."/>
            <person name="Klopp C."/>
            <person name="Thompson A.W."/>
            <person name="Robinson-Rechavi M."/>
            <person name="Braasch I."/>
            <person name="Lecointre G."/>
            <person name="Bobe J."/>
            <person name="Postlethwait J.H."/>
            <person name="Berthelot C."/>
            <person name="Roest Crollius H."/>
            <person name="Guiguen Y."/>
        </authorList>
    </citation>
    <scope>NUCLEOTIDE SEQUENCE</scope>
    <source>
        <strain evidence="15">Concon-B</strain>
    </source>
</reference>
<evidence type="ECO:0000256" key="9">
    <source>
        <dbReference type="ARBA" id="ARBA00023055"/>
    </source>
</evidence>
<dbReference type="GO" id="GO:0008203">
    <property type="term" value="P:cholesterol metabolic process"/>
    <property type="evidence" value="ECO:0007669"/>
    <property type="project" value="TreeGrafter"/>
</dbReference>
<evidence type="ECO:0000256" key="14">
    <source>
        <dbReference type="SAM" id="SignalP"/>
    </source>
</evidence>
<feature type="chain" id="PRO_5040182017" description="Apolipoprotein A-IV" evidence="14">
    <location>
        <begin position="32"/>
        <end position="272"/>
    </location>
</feature>
<dbReference type="Proteomes" id="UP001152803">
    <property type="component" value="Unassembled WGS sequence"/>
</dbReference>
<sequence length="272" mass="31525">MSSGSHTGLHRYIIMRLFVVLALVAFTGCQANVLRSDEPQTQLGMVKDAFWDYLVKASNTALDSFTTLRESELGQQVNTRIEDRVQIAHQYAAIVQDQVSIVGQEAYDKVSEQVDRLSERLQQDLKAVKAQLEPYTEQLKANIEQQVERLGQEWQEVAPYTEFVDTLKDTLWQKSMELIRILERSLIRLDTLLGPSTQELRDELAQQNRKFWRIVAPPVGSAINQIERRRYKLVRTLTPYVDDWNEKLDPYTKDLDSWLTSLWESFTKSAQD</sequence>
<evidence type="ECO:0000256" key="1">
    <source>
        <dbReference type="ARBA" id="ARBA00004613"/>
    </source>
</evidence>
<dbReference type="InterPro" id="IPR050163">
    <property type="entry name" value="Apolipoprotein_A1/A4/E"/>
</dbReference>
<evidence type="ECO:0000256" key="3">
    <source>
        <dbReference type="ARBA" id="ARBA00011738"/>
    </source>
</evidence>
<keyword evidence="6" id="KW-0964">Secreted</keyword>
<evidence type="ECO:0000256" key="6">
    <source>
        <dbReference type="ARBA" id="ARBA00022525"/>
    </source>
</evidence>
<evidence type="ECO:0000256" key="10">
    <source>
        <dbReference type="ARBA" id="ARBA00037735"/>
    </source>
</evidence>
<comment type="subunit">
    <text evidence="3">Homodimer.</text>
</comment>
<dbReference type="AlphaFoldDB" id="A0A9Q1E101"/>
<evidence type="ECO:0000256" key="12">
    <source>
        <dbReference type="ARBA" id="ARBA00042591"/>
    </source>
</evidence>
<dbReference type="GO" id="GO:0034361">
    <property type="term" value="C:very-low-density lipoprotein particle"/>
    <property type="evidence" value="ECO:0007669"/>
    <property type="project" value="TreeGrafter"/>
</dbReference>
<evidence type="ECO:0000256" key="4">
    <source>
        <dbReference type="ARBA" id="ARBA00022448"/>
    </source>
</evidence>
<dbReference type="GO" id="GO:0034364">
    <property type="term" value="C:high-density lipoprotein particle"/>
    <property type="evidence" value="ECO:0007669"/>
    <property type="project" value="TreeGrafter"/>
</dbReference>
<dbReference type="PANTHER" id="PTHR18976">
    <property type="entry name" value="APOLIPOPROTEIN"/>
    <property type="match status" value="1"/>
</dbReference>
<evidence type="ECO:0000256" key="8">
    <source>
        <dbReference type="ARBA" id="ARBA00022737"/>
    </source>
</evidence>
<protein>
    <recommendedName>
        <fullName evidence="11">Apolipoprotein A-IV</fullName>
    </recommendedName>
    <alternativeName>
        <fullName evidence="12">Apolipoprotein A4</fullName>
    </alternativeName>
</protein>
<dbReference type="Gene3D" id="6.10.250.2890">
    <property type="match status" value="1"/>
</dbReference>
<evidence type="ECO:0000313" key="16">
    <source>
        <dbReference type="Proteomes" id="UP001152803"/>
    </source>
</evidence>
<evidence type="ECO:0000256" key="13">
    <source>
        <dbReference type="SAM" id="Coils"/>
    </source>
</evidence>
<comment type="caution">
    <text evidence="15">The sequence shown here is derived from an EMBL/GenBank/DDBJ whole genome shotgun (WGS) entry which is preliminary data.</text>
</comment>